<feature type="domain" description="Mechanosensitive ion channel MscS" evidence="8">
    <location>
        <begin position="130"/>
        <end position="186"/>
    </location>
</feature>
<organism evidence="10 11">
    <name type="scientific">Pseudoclavibacter terrae</name>
    <dbReference type="NCBI Taxonomy" id="1530195"/>
    <lineage>
        <taxon>Bacteria</taxon>
        <taxon>Bacillati</taxon>
        <taxon>Actinomycetota</taxon>
        <taxon>Actinomycetes</taxon>
        <taxon>Micrococcales</taxon>
        <taxon>Microbacteriaceae</taxon>
        <taxon>Pseudoclavibacter</taxon>
    </lineage>
</organism>
<evidence type="ECO:0000256" key="4">
    <source>
        <dbReference type="ARBA" id="ARBA00022692"/>
    </source>
</evidence>
<dbReference type="GO" id="GO:0005886">
    <property type="term" value="C:plasma membrane"/>
    <property type="evidence" value="ECO:0007669"/>
    <property type="project" value="UniProtKB-SubCell"/>
</dbReference>
<dbReference type="EMBL" id="WBJX01000006">
    <property type="protein sequence ID" value="KAB1636418.1"/>
    <property type="molecule type" value="Genomic_DNA"/>
</dbReference>
<dbReference type="OrthoDB" id="4638917at2"/>
<evidence type="ECO:0000256" key="1">
    <source>
        <dbReference type="ARBA" id="ARBA00004651"/>
    </source>
</evidence>
<feature type="transmembrane region" description="Helical" evidence="7">
    <location>
        <begin position="12"/>
        <end position="35"/>
    </location>
</feature>
<feature type="transmembrane region" description="Helical" evidence="7">
    <location>
        <begin position="108"/>
        <end position="127"/>
    </location>
</feature>
<dbReference type="Pfam" id="PF00924">
    <property type="entry name" value="MS_channel_2nd"/>
    <property type="match status" value="1"/>
</dbReference>
<dbReference type="AlphaFoldDB" id="A0A7J5AYA9"/>
<keyword evidence="5 7" id="KW-1133">Transmembrane helix</keyword>
<keyword evidence="6 7" id="KW-0472">Membrane</keyword>
<dbReference type="RefSeq" id="WP_151424723.1">
    <property type="nucleotide sequence ID" value="NZ_WBJX01000006.1"/>
</dbReference>
<name>A0A7J5AYA9_9MICO</name>
<evidence type="ECO:0000259" key="8">
    <source>
        <dbReference type="Pfam" id="PF00924"/>
    </source>
</evidence>
<sequence length="308" mass="33641">MAEFWTSFTTALAPFDVPITIVFYILGAFVFRWILLKLIDRSVKQIVSGVKKKRGVTDTQALSVRSPLAAVRTVQRTRTIGSVLTNIVNVVVVVILVVMIIAKIDPGILASLSILSAAVGAGLGFGAQRIVGDVLNGLFMVMEDQLGVGDVIDMGEATGVVEKVGVRITQIRDVEGTLWFVRNGEIQRVGSFSQGWNRIVFDLAVPYETSRAHVERVMLQAAKELTEDPDWMDYFIGTPEMWGMESISSDAVVLRLTIRVRPGTRWEVERELRARTQDALKSAEINLPSLKAIVLDGADGQPTAGGTA</sequence>
<evidence type="ECO:0000256" key="5">
    <source>
        <dbReference type="ARBA" id="ARBA00022989"/>
    </source>
</evidence>
<reference evidence="10 11" key="1">
    <citation type="submission" date="2019-09" db="EMBL/GenBank/DDBJ databases">
        <title>Phylogeny of genus Pseudoclavibacter and closely related genus.</title>
        <authorList>
            <person name="Li Y."/>
        </authorList>
    </citation>
    <scope>NUCLEOTIDE SEQUENCE [LARGE SCALE GENOMIC DNA]</scope>
    <source>
        <strain evidence="10 11">THG-MD12</strain>
    </source>
</reference>
<evidence type="ECO:0000313" key="10">
    <source>
        <dbReference type="EMBL" id="KAB1636418.1"/>
    </source>
</evidence>
<keyword evidence="11" id="KW-1185">Reference proteome</keyword>
<dbReference type="InterPro" id="IPR011066">
    <property type="entry name" value="MscS_channel_C_sf"/>
</dbReference>
<dbReference type="InterPro" id="IPR045276">
    <property type="entry name" value="YbiO_bact"/>
</dbReference>
<dbReference type="InterPro" id="IPR006685">
    <property type="entry name" value="MscS_channel_2nd"/>
</dbReference>
<evidence type="ECO:0000256" key="2">
    <source>
        <dbReference type="ARBA" id="ARBA00008017"/>
    </source>
</evidence>
<evidence type="ECO:0000256" key="3">
    <source>
        <dbReference type="ARBA" id="ARBA00022475"/>
    </source>
</evidence>
<dbReference type="SUPFAM" id="SSF50182">
    <property type="entry name" value="Sm-like ribonucleoproteins"/>
    <property type="match status" value="1"/>
</dbReference>
<evidence type="ECO:0000313" key="11">
    <source>
        <dbReference type="Proteomes" id="UP000490386"/>
    </source>
</evidence>
<comment type="caution">
    <text evidence="10">The sequence shown here is derived from an EMBL/GenBank/DDBJ whole genome shotgun (WGS) entry which is preliminary data.</text>
</comment>
<feature type="domain" description="Mechanosensitive ion channel MscS C-terminal" evidence="9">
    <location>
        <begin position="199"/>
        <end position="286"/>
    </location>
</feature>
<comment type="similarity">
    <text evidence="2">Belongs to the MscS (TC 1.A.23) family.</text>
</comment>
<dbReference type="SUPFAM" id="SSF82689">
    <property type="entry name" value="Mechanosensitive channel protein MscS (YggB), C-terminal domain"/>
    <property type="match status" value="1"/>
</dbReference>
<evidence type="ECO:0000259" key="9">
    <source>
        <dbReference type="Pfam" id="PF21082"/>
    </source>
</evidence>
<comment type="subcellular location">
    <subcellularLocation>
        <location evidence="1">Cell membrane</location>
        <topology evidence="1">Multi-pass membrane protein</topology>
    </subcellularLocation>
</comment>
<dbReference type="Gene3D" id="1.10.287.1260">
    <property type="match status" value="1"/>
</dbReference>
<dbReference type="InterPro" id="IPR010920">
    <property type="entry name" value="LSM_dom_sf"/>
</dbReference>
<accession>A0A7J5AYA9</accession>
<dbReference type="Pfam" id="PF21082">
    <property type="entry name" value="MS_channel_3rd"/>
    <property type="match status" value="1"/>
</dbReference>
<dbReference type="PANTHER" id="PTHR30460">
    <property type="entry name" value="MODERATE CONDUCTANCE MECHANOSENSITIVE CHANNEL YBIO"/>
    <property type="match status" value="1"/>
</dbReference>
<proteinExistence type="inferred from homology"/>
<dbReference type="InterPro" id="IPR049278">
    <property type="entry name" value="MS_channel_C"/>
</dbReference>
<dbReference type="GO" id="GO:0008381">
    <property type="term" value="F:mechanosensitive monoatomic ion channel activity"/>
    <property type="evidence" value="ECO:0007669"/>
    <property type="project" value="InterPro"/>
</dbReference>
<dbReference type="Gene3D" id="3.30.70.100">
    <property type="match status" value="1"/>
</dbReference>
<evidence type="ECO:0000256" key="7">
    <source>
        <dbReference type="SAM" id="Phobius"/>
    </source>
</evidence>
<dbReference type="Gene3D" id="2.30.30.60">
    <property type="match status" value="1"/>
</dbReference>
<dbReference type="PANTHER" id="PTHR30460:SF0">
    <property type="entry name" value="MODERATE CONDUCTANCE MECHANOSENSITIVE CHANNEL YBIO"/>
    <property type="match status" value="1"/>
</dbReference>
<dbReference type="Proteomes" id="UP000490386">
    <property type="component" value="Unassembled WGS sequence"/>
</dbReference>
<dbReference type="InterPro" id="IPR023408">
    <property type="entry name" value="MscS_beta-dom_sf"/>
</dbReference>
<evidence type="ECO:0000256" key="6">
    <source>
        <dbReference type="ARBA" id="ARBA00023136"/>
    </source>
</evidence>
<keyword evidence="3" id="KW-1003">Cell membrane</keyword>
<keyword evidence="4 7" id="KW-0812">Transmembrane</keyword>
<gene>
    <name evidence="10" type="ORF">F8O03_15825</name>
</gene>
<protein>
    <submittedName>
        <fullName evidence="10">Mechanosensitive ion channel</fullName>
    </submittedName>
</protein>
<feature type="transmembrane region" description="Helical" evidence="7">
    <location>
        <begin position="83"/>
        <end position="102"/>
    </location>
</feature>